<evidence type="ECO:0000313" key="10">
    <source>
        <dbReference type="Proteomes" id="UP000325315"/>
    </source>
</evidence>
<dbReference type="SUPFAM" id="SSF50630">
    <property type="entry name" value="Acid proteases"/>
    <property type="match status" value="1"/>
</dbReference>
<reference evidence="10" key="1">
    <citation type="journal article" date="2019" name="Plant Biotechnol. J.">
        <title>Genome sequencing of the Australian wild diploid species Gossypium australe highlights disease resistance and delayed gland morphogenesis.</title>
        <authorList>
            <person name="Cai Y."/>
            <person name="Cai X."/>
            <person name="Wang Q."/>
            <person name="Wang P."/>
            <person name="Zhang Y."/>
            <person name="Cai C."/>
            <person name="Xu Y."/>
            <person name="Wang K."/>
            <person name="Zhou Z."/>
            <person name="Wang C."/>
            <person name="Geng S."/>
            <person name="Li B."/>
            <person name="Dong Q."/>
            <person name="Hou Y."/>
            <person name="Wang H."/>
            <person name="Ai P."/>
            <person name="Liu Z."/>
            <person name="Yi F."/>
            <person name="Sun M."/>
            <person name="An G."/>
            <person name="Cheng J."/>
            <person name="Zhang Y."/>
            <person name="Shi Q."/>
            <person name="Xie Y."/>
            <person name="Shi X."/>
            <person name="Chang Y."/>
            <person name="Huang F."/>
            <person name="Chen Y."/>
            <person name="Hong S."/>
            <person name="Mi L."/>
            <person name="Sun Q."/>
            <person name="Zhang L."/>
            <person name="Zhou B."/>
            <person name="Peng R."/>
            <person name="Zhang X."/>
            <person name="Liu F."/>
        </authorList>
    </citation>
    <scope>NUCLEOTIDE SEQUENCE [LARGE SCALE GENOMIC DNA]</scope>
    <source>
        <strain evidence="10">cv. PA1801</strain>
    </source>
</reference>
<evidence type="ECO:0000259" key="7">
    <source>
        <dbReference type="Pfam" id="PF17919"/>
    </source>
</evidence>
<dbReference type="GO" id="GO:0004190">
    <property type="term" value="F:aspartic-type endopeptidase activity"/>
    <property type="evidence" value="ECO:0007669"/>
    <property type="project" value="UniProtKB-KW"/>
</dbReference>
<organism evidence="9 10">
    <name type="scientific">Gossypium australe</name>
    <dbReference type="NCBI Taxonomy" id="47621"/>
    <lineage>
        <taxon>Eukaryota</taxon>
        <taxon>Viridiplantae</taxon>
        <taxon>Streptophyta</taxon>
        <taxon>Embryophyta</taxon>
        <taxon>Tracheophyta</taxon>
        <taxon>Spermatophyta</taxon>
        <taxon>Magnoliopsida</taxon>
        <taxon>eudicotyledons</taxon>
        <taxon>Gunneridae</taxon>
        <taxon>Pentapetalae</taxon>
        <taxon>rosids</taxon>
        <taxon>malvids</taxon>
        <taxon>Malvales</taxon>
        <taxon>Malvaceae</taxon>
        <taxon>Malvoideae</taxon>
        <taxon>Gossypium</taxon>
    </lineage>
</organism>
<dbReference type="InterPro" id="IPR012337">
    <property type="entry name" value="RNaseH-like_sf"/>
</dbReference>
<dbReference type="Pfam" id="PF08284">
    <property type="entry name" value="RVP_2"/>
    <property type="match status" value="1"/>
</dbReference>
<keyword evidence="9" id="KW-0695">RNA-directed DNA polymerase</keyword>
<evidence type="ECO:0000256" key="1">
    <source>
        <dbReference type="ARBA" id="ARBA00022679"/>
    </source>
</evidence>
<dbReference type="GO" id="GO:0006310">
    <property type="term" value="P:DNA recombination"/>
    <property type="evidence" value="ECO:0007669"/>
    <property type="project" value="UniProtKB-KW"/>
</dbReference>
<dbReference type="GO" id="GO:0015074">
    <property type="term" value="P:DNA integration"/>
    <property type="evidence" value="ECO:0007669"/>
    <property type="project" value="UniProtKB-KW"/>
</dbReference>
<dbReference type="InterPro" id="IPR021109">
    <property type="entry name" value="Peptidase_aspartic_dom_sf"/>
</dbReference>
<feature type="domain" description="Reverse transcriptase/retrotransposon-derived protein RNase H-like" evidence="7">
    <location>
        <begin position="523"/>
        <end position="570"/>
    </location>
</feature>
<keyword evidence="1" id="KW-0808">Transferase</keyword>
<dbReference type="GO" id="GO:0003887">
    <property type="term" value="F:DNA-directed DNA polymerase activity"/>
    <property type="evidence" value="ECO:0007669"/>
    <property type="project" value="UniProtKB-KW"/>
</dbReference>
<dbReference type="InterPro" id="IPR043502">
    <property type="entry name" value="DNA/RNA_pol_sf"/>
</dbReference>
<name>A0A5B6VKD4_9ROSI</name>
<dbReference type="SUPFAM" id="SSF56672">
    <property type="entry name" value="DNA/RNA polymerases"/>
    <property type="match status" value="1"/>
</dbReference>
<dbReference type="GO" id="GO:0046872">
    <property type="term" value="F:metal ion binding"/>
    <property type="evidence" value="ECO:0007669"/>
    <property type="project" value="UniProtKB-KW"/>
</dbReference>
<feature type="compositionally biased region" description="Polar residues" evidence="6">
    <location>
        <begin position="163"/>
        <end position="175"/>
    </location>
</feature>
<dbReference type="OrthoDB" id="1738534at2759"/>
<evidence type="ECO:0000259" key="8">
    <source>
        <dbReference type="Pfam" id="PF24626"/>
    </source>
</evidence>
<dbReference type="Gene3D" id="2.40.70.10">
    <property type="entry name" value="Acid Proteases"/>
    <property type="match status" value="1"/>
</dbReference>
<dbReference type="EMBL" id="SMMG02000006">
    <property type="protein sequence ID" value="KAA3469464.1"/>
    <property type="molecule type" value="Genomic_DNA"/>
</dbReference>
<dbReference type="Pfam" id="PF24626">
    <property type="entry name" value="SH3_Tf2-1"/>
    <property type="match status" value="1"/>
</dbReference>
<dbReference type="Pfam" id="PF17919">
    <property type="entry name" value="RT_RNaseH_2"/>
    <property type="match status" value="1"/>
</dbReference>
<keyword evidence="2" id="KW-0548">Nucleotidyltransferase</keyword>
<keyword evidence="4" id="KW-0255">Endonuclease</keyword>
<dbReference type="SUPFAM" id="SSF53098">
    <property type="entry name" value="Ribonuclease H-like"/>
    <property type="match status" value="1"/>
</dbReference>
<dbReference type="FunFam" id="3.30.70.270:FF:000020">
    <property type="entry name" value="Transposon Tf2-6 polyprotein-like Protein"/>
    <property type="match status" value="1"/>
</dbReference>
<evidence type="ECO:0000256" key="6">
    <source>
        <dbReference type="SAM" id="MobiDB-lite"/>
    </source>
</evidence>
<keyword evidence="5" id="KW-0511">Multifunctional enzyme</keyword>
<comment type="caution">
    <text evidence="9">The sequence shown here is derived from an EMBL/GenBank/DDBJ whole genome shotgun (WGS) entry which is preliminary data.</text>
</comment>
<evidence type="ECO:0000256" key="4">
    <source>
        <dbReference type="ARBA" id="ARBA00022759"/>
    </source>
</evidence>
<sequence>MKTTRKREREPEIVKAESERDTINTQTSKKESRLRERDFRRIFPWLSSKGASSGASYVRSRTLWRVLLRGNLGYCSRGYVAFRREGIRLAPILGAEVMRPAPVDLGLRLPEAYALNIFTSNLKPEIGQYLRLFKPQTLVEGYNLVRQVESIVLGPSRKGGSLGSNSGQRTPSKSLSKVELEGRRREGLCFQCSSKYTPGHKCSKSQLYQLIIEPQVDQDTDAKSPTYEDFQYCLEQLETTDQENETPTPVLYLRALQGSQGHNTMRFLTFIDQTEVTVLVDSGSTHNFVDSKVAKRLNLAVEKASTLRMMVVNGVKLLGLCRVVQRKAQGYSSITDFLIFPVKGCDLVLDYTYYAPSSVAQDLQALLNEFEDVFQTLKGLPPHRLQDHRIPLIDETNVVKIRPYRYPAVQKTEIEKLIQEMLQDGIIRDSNSVCASPMLYAKRTKCTFGATQVEYLGHIISRGAVSMDKVKVKSVLSWSTLQSVRELRGFLSLSSYYRRFIKGYGLLAKPLTTLLKKDVVWKWTELAQTTFEQLKEAIYQAPVLALPNFQEIFCVETDASRQGVGAVFSLGGHSGIHATRHRISGLLYWKGLSKDVKRWNELGQTISMDFVEGLPTSKGKSTILVVVDRLTKYGHFIALAHPFTALTVAQEYLSQVYKLHDPPIHLPYVAGASRVATIDRTLQHREAMRKIMKFHLKQAQDRMKQMANKRRFEREFKVRDLVYLKLQPYMQHSLRKFKNQKLSPRYFGLFLVEVKVGQVAYKLILPPTARIHSTFHISLLKKHIGSAVSSSVLPPMGFDCALLKEPVRVLDR</sequence>
<accession>A0A5B6VKD4</accession>
<feature type="compositionally biased region" description="Basic and acidic residues" evidence="6">
    <location>
        <begin position="7"/>
        <end position="31"/>
    </location>
</feature>
<keyword evidence="3" id="KW-0540">Nuclease</keyword>
<dbReference type="GO" id="GO:0003677">
    <property type="term" value="F:DNA binding"/>
    <property type="evidence" value="ECO:0007669"/>
    <property type="project" value="UniProtKB-KW"/>
</dbReference>
<dbReference type="Gene3D" id="3.30.70.270">
    <property type="match status" value="1"/>
</dbReference>
<keyword evidence="10" id="KW-1185">Reference proteome</keyword>
<dbReference type="InterPro" id="IPR043128">
    <property type="entry name" value="Rev_trsase/Diguanyl_cyclase"/>
</dbReference>
<dbReference type="Gene3D" id="3.30.420.10">
    <property type="entry name" value="Ribonuclease H-like superfamily/Ribonuclease H"/>
    <property type="match status" value="1"/>
</dbReference>
<dbReference type="PANTHER" id="PTHR37984:SF5">
    <property type="entry name" value="PROTEIN NYNRIN-LIKE"/>
    <property type="match status" value="1"/>
</dbReference>
<dbReference type="GO" id="GO:0004519">
    <property type="term" value="F:endonuclease activity"/>
    <property type="evidence" value="ECO:0007669"/>
    <property type="project" value="UniProtKB-KW"/>
</dbReference>
<dbReference type="Gene3D" id="3.10.10.10">
    <property type="entry name" value="HIV Type 1 Reverse Transcriptase, subunit A, domain 1"/>
    <property type="match status" value="1"/>
</dbReference>
<feature type="region of interest" description="Disordered" evidence="6">
    <location>
        <begin position="1"/>
        <end position="31"/>
    </location>
</feature>
<feature type="region of interest" description="Disordered" evidence="6">
    <location>
        <begin position="158"/>
        <end position="178"/>
    </location>
</feature>
<dbReference type="GO" id="GO:0003964">
    <property type="term" value="F:RNA-directed DNA polymerase activity"/>
    <property type="evidence" value="ECO:0007669"/>
    <property type="project" value="UniProtKB-KW"/>
</dbReference>
<evidence type="ECO:0000256" key="5">
    <source>
        <dbReference type="ARBA" id="ARBA00023268"/>
    </source>
</evidence>
<gene>
    <name evidence="9" type="ORF">EPI10_015250</name>
</gene>
<evidence type="ECO:0000256" key="2">
    <source>
        <dbReference type="ARBA" id="ARBA00022695"/>
    </source>
</evidence>
<evidence type="ECO:0000313" key="9">
    <source>
        <dbReference type="EMBL" id="KAA3469464.1"/>
    </source>
</evidence>
<dbReference type="InterPro" id="IPR041577">
    <property type="entry name" value="RT_RNaseH_2"/>
</dbReference>
<dbReference type="GO" id="GO:0006508">
    <property type="term" value="P:proteolysis"/>
    <property type="evidence" value="ECO:0007669"/>
    <property type="project" value="UniProtKB-KW"/>
</dbReference>
<dbReference type="InterPro" id="IPR036397">
    <property type="entry name" value="RNaseH_sf"/>
</dbReference>
<dbReference type="Proteomes" id="UP000325315">
    <property type="component" value="Unassembled WGS sequence"/>
</dbReference>
<feature type="domain" description="Tf2-1-like SH3-like" evidence="8">
    <location>
        <begin position="720"/>
        <end position="783"/>
    </location>
</feature>
<evidence type="ECO:0000256" key="3">
    <source>
        <dbReference type="ARBA" id="ARBA00022722"/>
    </source>
</evidence>
<dbReference type="PANTHER" id="PTHR37984">
    <property type="entry name" value="PROTEIN CBG26694"/>
    <property type="match status" value="1"/>
</dbReference>
<dbReference type="InterPro" id="IPR050951">
    <property type="entry name" value="Retrovirus_Pol_polyprotein"/>
</dbReference>
<dbReference type="AlphaFoldDB" id="A0A5B6VKD4"/>
<dbReference type="CDD" id="cd00303">
    <property type="entry name" value="retropepsin_like"/>
    <property type="match status" value="1"/>
</dbReference>
<dbReference type="InterPro" id="IPR056924">
    <property type="entry name" value="SH3_Tf2-1"/>
</dbReference>
<proteinExistence type="predicted"/>
<keyword evidence="4" id="KW-0378">Hydrolase</keyword>
<protein>
    <submittedName>
        <fullName evidence="9">Reverse transcriptase</fullName>
    </submittedName>
</protein>